<dbReference type="SUPFAM" id="SSF82153">
    <property type="entry name" value="FAS1 domain"/>
    <property type="match status" value="1"/>
</dbReference>
<keyword evidence="4" id="KW-1185">Reference proteome</keyword>
<feature type="signal peptide" evidence="1">
    <location>
        <begin position="1"/>
        <end position="19"/>
    </location>
</feature>
<dbReference type="GO" id="GO:0031012">
    <property type="term" value="C:extracellular matrix"/>
    <property type="evidence" value="ECO:0007669"/>
    <property type="project" value="TreeGrafter"/>
</dbReference>
<dbReference type="GO" id="GO:0050839">
    <property type="term" value="F:cell adhesion molecule binding"/>
    <property type="evidence" value="ECO:0007669"/>
    <property type="project" value="TreeGrafter"/>
</dbReference>
<feature type="domain" description="FAS1" evidence="2">
    <location>
        <begin position="43"/>
        <end position="181"/>
    </location>
</feature>
<dbReference type="Pfam" id="PF02469">
    <property type="entry name" value="Fasciclin"/>
    <property type="match status" value="1"/>
</dbReference>
<reference evidence="3 4" key="1">
    <citation type="submission" date="2016-03" db="EMBL/GenBank/DDBJ databases">
        <title>Comparative genomics of Pseudogymnoascus destructans, the fungus causing white-nose syndrome of bats.</title>
        <authorList>
            <person name="Palmer J.M."/>
            <person name="Drees K.P."/>
            <person name="Foster J.T."/>
            <person name="Lindner D.L."/>
        </authorList>
    </citation>
    <scope>NUCLEOTIDE SEQUENCE [LARGE SCALE GENOMIC DNA]</scope>
    <source>
        <strain evidence="3 4">UAMH 10579</strain>
    </source>
</reference>
<dbReference type="GO" id="GO:0030198">
    <property type="term" value="P:extracellular matrix organization"/>
    <property type="evidence" value="ECO:0007669"/>
    <property type="project" value="TreeGrafter"/>
</dbReference>
<name>A0A1B8G9B9_9PEZI</name>
<dbReference type="PANTHER" id="PTHR10900">
    <property type="entry name" value="PERIOSTIN-RELATED"/>
    <property type="match status" value="1"/>
</dbReference>
<accession>A0A1B8G9B9</accession>
<dbReference type="RefSeq" id="XP_018126166.1">
    <property type="nucleotide sequence ID" value="XM_018278699.1"/>
</dbReference>
<sequence length="212" mass="23059">MKLCIFSVIVLTALGLCDRIDREPLTYATVPEGTYVPPKNSNVTTLLDFIKSRDDLTSLAGVLAECGGFLQAFDSQATWSYTFFAPSNTAFNNTGAYYSTFVATPKGKWWLGNLIQHHYIPNTQLKTSAFNTSSTRIQTGSFLYVGTQIVGGQLVLNDVSIVTDANLPVTNGIVHVIDHILDPSAQLFMTDVTKTSQAFIAGSCSNPLLPYC</sequence>
<dbReference type="SMART" id="SM00554">
    <property type="entry name" value="FAS1"/>
    <property type="match status" value="1"/>
</dbReference>
<dbReference type="GO" id="GO:0007155">
    <property type="term" value="P:cell adhesion"/>
    <property type="evidence" value="ECO:0007669"/>
    <property type="project" value="TreeGrafter"/>
</dbReference>
<evidence type="ECO:0000259" key="2">
    <source>
        <dbReference type="PROSITE" id="PS50213"/>
    </source>
</evidence>
<dbReference type="PROSITE" id="PS50213">
    <property type="entry name" value="FAS1"/>
    <property type="match status" value="1"/>
</dbReference>
<evidence type="ECO:0000256" key="1">
    <source>
        <dbReference type="SAM" id="SignalP"/>
    </source>
</evidence>
<dbReference type="InterPro" id="IPR000782">
    <property type="entry name" value="FAS1_domain"/>
</dbReference>
<feature type="chain" id="PRO_5008608355" description="FAS1 domain-containing protein" evidence="1">
    <location>
        <begin position="20"/>
        <end position="212"/>
    </location>
</feature>
<reference evidence="4" key="2">
    <citation type="journal article" date="2018" name="Nat. Commun.">
        <title>Extreme sensitivity to ultraviolet light in the fungal pathogen causing white-nose syndrome of bats.</title>
        <authorList>
            <person name="Palmer J.M."/>
            <person name="Drees K.P."/>
            <person name="Foster J.T."/>
            <person name="Lindner D.L."/>
        </authorList>
    </citation>
    <scope>NUCLEOTIDE SEQUENCE [LARGE SCALE GENOMIC DNA]</scope>
    <source>
        <strain evidence="4">UAMH 10579</strain>
    </source>
</reference>
<proteinExistence type="predicted"/>
<dbReference type="EMBL" id="KV460268">
    <property type="protein sequence ID" value="OBT92433.1"/>
    <property type="molecule type" value="Genomic_DNA"/>
</dbReference>
<organism evidence="3 4">
    <name type="scientific">Pseudogymnoascus verrucosus</name>
    <dbReference type="NCBI Taxonomy" id="342668"/>
    <lineage>
        <taxon>Eukaryota</taxon>
        <taxon>Fungi</taxon>
        <taxon>Dikarya</taxon>
        <taxon>Ascomycota</taxon>
        <taxon>Pezizomycotina</taxon>
        <taxon>Leotiomycetes</taxon>
        <taxon>Thelebolales</taxon>
        <taxon>Thelebolaceae</taxon>
        <taxon>Pseudogymnoascus</taxon>
    </lineage>
</organism>
<dbReference type="PANTHER" id="PTHR10900:SF77">
    <property type="entry name" value="FI19380P1"/>
    <property type="match status" value="1"/>
</dbReference>
<dbReference type="Proteomes" id="UP000091956">
    <property type="component" value="Unassembled WGS sequence"/>
</dbReference>
<dbReference type="GeneID" id="28842671"/>
<dbReference type="InterPro" id="IPR036378">
    <property type="entry name" value="FAS1_dom_sf"/>
</dbReference>
<dbReference type="STRING" id="342668.A0A1B8G9B9"/>
<evidence type="ECO:0000313" key="4">
    <source>
        <dbReference type="Proteomes" id="UP000091956"/>
    </source>
</evidence>
<dbReference type="AlphaFoldDB" id="A0A1B8G9B9"/>
<protein>
    <recommendedName>
        <fullName evidence="2">FAS1 domain-containing protein</fullName>
    </recommendedName>
</protein>
<dbReference type="OrthoDB" id="286301at2759"/>
<keyword evidence="1" id="KW-0732">Signal</keyword>
<dbReference type="Gene3D" id="2.30.180.10">
    <property type="entry name" value="FAS1 domain"/>
    <property type="match status" value="1"/>
</dbReference>
<gene>
    <name evidence="3" type="ORF">VE01_09285</name>
</gene>
<dbReference type="InterPro" id="IPR050904">
    <property type="entry name" value="Adhesion/Biosynth-related"/>
</dbReference>
<evidence type="ECO:0000313" key="3">
    <source>
        <dbReference type="EMBL" id="OBT92433.1"/>
    </source>
</evidence>